<reference evidence="7" key="3">
    <citation type="submission" date="2020-12" db="UniProtKB">
        <authorList>
            <consortium name="EnsemblPlants"/>
        </authorList>
    </citation>
    <scope>IDENTIFICATION</scope>
</reference>
<dbReference type="InterPro" id="IPR014756">
    <property type="entry name" value="Ig_E-set"/>
</dbReference>
<sequence length="530" mass="57684">MGLSKTTLVVLVTLQCLLSCAYLVAAQGSWALLNKNAGISSMHTAVTHMNTVIMLDRTNIGPSAIKLPDGRCRKQPAERISKTDCYAHSVMFNPANNQVRPLYVYTDTWCSSGQFFDNGRMVQTGGDFEGNRKIRTLQPCGAGGNCDWVELGENLATGRWYASNQLLPSGIRQIIVGGRNTPSYEFYPKRKAGEGFFNLGMLGGYNNLYPFVYLLPNGDLFIFAVRDSVQLNWNSGKVVRGYPQIPGNPRNYPSAGSAAMLPLTWQTNFGFAEIMVCGGAATGASNSGNANAPASASCGRIVATAGKPNWAMQNMPIRRVMGDMINLPTGDILIINGAQNGYQGWGMANNPALNPVNYNPTKKQFQVYAKTNIPRLYHSTANLLADGRVLLAGSNTHQFYTYNGQYPTELRVEAFSPPYLGAGFNGVRPAIQGYPKFIKYKQVFVMTFTVGKRVGGVEVNMNSAPYVTHSFAQGQRQMKLKTSVPAKAGNAWSVQVTAVPGNTIAPPAYYLLFVLQNGIPSKGVWVKQNN</sequence>
<organism evidence="6">
    <name type="scientific">Physcomitrium patens</name>
    <name type="common">Spreading-leaved earth moss</name>
    <name type="synonym">Physcomitrella patens</name>
    <dbReference type="NCBI Taxonomy" id="3218"/>
    <lineage>
        <taxon>Eukaryota</taxon>
        <taxon>Viridiplantae</taxon>
        <taxon>Streptophyta</taxon>
        <taxon>Embryophyta</taxon>
        <taxon>Bryophyta</taxon>
        <taxon>Bryophytina</taxon>
        <taxon>Bryopsida</taxon>
        <taxon>Funariidae</taxon>
        <taxon>Funariales</taxon>
        <taxon>Funariaceae</taxon>
        <taxon>Physcomitrium</taxon>
    </lineage>
</organism>
<dbReference type="OrthoDB" id="2019572at2759"/>
<dbReference type="RefSeq" id="XP_024369004.1">
    <property type="nucleotide sequence ID" value="XM_024513236.2"/>
</dbReference>
<dbReference type="Gramene" id="Pp3c2_25820V3.2">
    <property type="protein sequence ID" value="Pp3c2_25820V3.2"/>
    <property type="gene ID" value="Pp3c2_25820"/>
</dbReference>
<name>A9SU57_PHYPA</name>
<dbReference type="InterPro" id="IPR037293">
    <property type="entry name" value="Gal_Oxidase_central_sf"/>
</dbReference>
<evidence type="ECO:0000259" key="4">
    <source>
        <dbReference type="Pfam" id="PF09118"/>
    </source>
</evidence>
<keyword evidence="8" id="KW-1185">Reference proteome</keyword>
<dbReference type="Gene3D" id="2.60.40.10">
    <property type="entry name" value="Immunoglobulins"/>
    <property type="match status" value="1"/>
</dbReference>
<evidence type="ECO:0000313" key="6">
    <source>
        <dbReference type="EMBL" id="PNR60406.1"/>
    </source>
</evidence>
<keyword evidence="1 2" id="KW-0732">Signal</keyword>
<feature type="signal peptide" evidence="2">
    <location>
        <begin position="1"/>
        <end position="26"/>
    </location>
</feature>
<dbReference type="Gramene" id="Pp3c2_25820V3.1">
    <property type="protein sequence ID" value="Pp3c2_25820V3.1"/>
    <property type="gene ID" value="Pp3c2_25820"/>
</dbReference>
<feature type="chain" id="PRO_5014297955" description="Galactose oxidase-like Early set domain-containing protein" evidence="2">
    <location>
        <begin position="27"/>
        <end position="530"/>
    </location>
</feature>
<proteinExistence type="predicted"/>
<dbReference type="PANTHER" id="PTHR32208">
    <property type="entry name" value="SECRETED PROTEIN-RELATED"/>
    <property type="match status" value="1"/>
</dbReference>
<dbReference type="SUPFAM" id="SSF81296">
    <property type="entry name" value="E set domains"/>
    <property type="match status" value="1"/>
</dbReference>
<dbReference type="InterPro" id="IPR009880">
    <property type="entry name" value="Glyoxal_oxidase_N"/>
</dbReference>
<dbReference type="Gene3D" id="2.130.10.80">
    <property type="entry name" value="Galactose oxidase/kelch, beta-propeller"/>
    <property type="match status" value="1"/>
</dbReference>
<dbReference type="Gramene" id="Pp3c2_25840V3.2">
    <property type="protein sequence ID" value="Pp3c2_25840V3.2"/>
    <property type="gene ID" value="Pp3c2_25840"/>
</dbReference>
<protein>
    <recommendedName>
        <fullName evidence="9">Galactose oxidase-like Early set domain-containing protein</fullName>
    </recommendedName>
</protein>
<dbReference type="InterPro" id="IPR015202">
    <property type="entry name" value="GO-like_E_set"/>
</dbReference>
<dbReference type="InterPro" id="IPR011043">
    <property type="entry name" value="Gal_Oxase/kelch_b-propeller"/>
</dbReference>
<dbReference type="Gramene" id="Pp3c2_25840V3.1">
    <property type="protein sequence ID" value="Pp3c2_25840V3.1"/>
    <property type="gene ID" value="Pp3c2_25840"/>
</dbReference>
<dbReference type="eggNOG" id="ENOG502QPS4">
    <property type="taxonomic scope" value="Eukaryota"/>
</dbReference>
<dbReference type="GeneID" id="112279109"/>
<evidence type="ECO:0000313" key="7">
    <source>
        <dbReference type="EnsemblPlants" id="Pp3c2_25820V3.1"/>
    </source>
</evidence>
<dbReference type="EnsemblPlants" id="Pp3c2_25840V3.1">
    <property type="protein sequence ID" value="Pp3c2_25840V3.1"/>
    <property type="gene ID" value="Pp3c2_25840"/>
</dbReference>
<feature type="domain" description="Galactose oxidase-like Early set" evidence="4">
    <location>
        <begin position="428"/>
        <end position="527"/>
    </location>
</feature>
<dbReference type="CDD" id="cd02851">
    <property type="entry name" value="E_set_GO_C"/>
    <property type="match status" value="1"/>
</dbReference>
<dbReference type="Pfam" id="PF07250">
    <property type="entry name" value="Glyoxal_oxid_N"/>
    <property type="match status" value="1"/>
</dbReference>
<reference evidence="6 8" key="2">
    <citation type="journal article" date="2018" name="Plant J.">
        <title>The Physcomitrella patens chromosome-scale assembly reveals moss genome structure and evolution.</title>
        <authorList>
            <person name="Lang D."/>
            <person name="Ullrich K.K."/>
            <person name="Murat F."/>
            <person name="Fuchs J."/>
            <person name="Jenkins J."/>
            <person name="Haas F.B."/>
            <person name="Piednoel M."/>
            <person name="Gundlach H."/>
            <person name="Van Bel M."/>
            <person name="Meyberg R."/>
            <person name="Vives C."/>
            <person name="Morata J."/>
            <person name="Symeonidi A."/>
            <person name="Hiss M."/>
            <person name="Muchero W."/>
            <person name="Kamisugi Y."/>
            <person name="Saleh O."/>
            <person name="Blanc G."/>
            <person name="Decker E.L."/>
            <person name="van Gessel N."/>
            <person name="Grimwood J."/>
            <person name="Hayes R.D."/>
            <person name="Graham S.W."/>
            <person name="Gunter L.E."/>
            <person name="McDaniel S.F."/>
            <person name="Hoernstein S.N.W."/>
            <person name="Larsson A."/>
            <person name="Li F.W."/>
            <person name="Perroud P.F."/>
            <person name="Phillips J."/>
            <person name="Ranjan P."/>
            <person name="Rokshar D.S."/>
            <person name="Rothfels C.J."/>
            <person name="Schneider L."/>
            <person name="Shu S."/>
            <person name="Stevenson D.W."/>
            <person name="Thummler F."/>
            <person name="Tillich M."/>
            <person name="Villarreal Aguilar J.C."/>
            <person name="Widiez T."/>
            <person name="Wong G.K."/>
            <person name="Wymore A."/>
            <person name="Zhang Y."/>
            <person name="Zimmer A.D."/>
            <person name="Quatrano R.S."/>
            <person name="Mayer K.F.X."/>
            <person name="Goodstein D."/>
            <person name="Casacuberta J.M."/>
            <person name="Vandepoele K."/>
            <person name="Reski R."/>
            <person name="Cuming A.C."/>
            <person name="Tuskan G.A."/>
            <person name="Maumus F."/>
            <person name="Salse J."/>
            <person name="Schmutz J."/>
            <person name="Rensing S.A."/>
        </authorList>
    </citation>
    <scope>NUCLEOTIDE SEQUENCE [LARGE SCALE GENOMIC DNA]</scope>
    <source>
        <strain evidence="7 8">cv. Gransden 2004</strain>
    </source>
</reference>
<reference evidence="6 8" key="1">
    <citation type="journal article" date="2008" name="Science">
        <title>The Physcomitrella genome reveals evolutionary insights into the conquest of land by plants.</title>
        <authorList>
            <person name="Rensing S."/>
            <person name="Lang D."/>
            <person name="Zimmer A."/>
            <person name="Terry A."/>
            <person name="Salamov A."/>
            <person name="Shapiro H."/>
            <person name="Nishiyama T."/>
            <person name="Perroud P.-F."/>
            <person name="Lindquist E."/>
            <person name="Kamisugi Y."/>
            <person name="Tanahashi T."/>
            <person name="Sakakibara K."/>
            <person name="Fujita T."/>
            <person name="Oishi K."/>
            <person name="Shin-I T."/>
            <person name="Kuroki Y."/>
            <person name="Toyoda A."/>
            <person name="Suzuki Y."/>
            <person name="Hashimoto A."/>
            <person name="Yamaguchi K."/>
            <person name="Sugano A."/>
            <person name="Kohara Y."/>
            <person name="Fujiyama A."/>
            <person name="Anterola A."/>
            <person name="Aoki S."/>
            <person name="Ashton N."/>
            <person name="Barbazuk W.B."/>
            <person name="Barker E."/>
            <person name="Bennetzen J."/>
            <person name="Bezanilla M."/>
            <person name="Blankenship R."/>
            <person name="Cho S.H."/>
            <person name="Dutcher S."/>
            <person name="Estelle M."/>
            <person name="Fawcett J.A."/>
            <person name="Gundlach H."/>
            <person name="Hanada K."/>
            <person name="Heyl A."/>
            <person name="Hicks K.A."/>
            <person name="Hugh J."/>
            <person name="Lohr M."/>
            <person name="Mayer K."/>
            <person name="Melkozernov A."/>
            <person name="Murata T."/>
            <person name="Nelson D."/>
            <person name="Pils B."/>
            <person name="Prigge M."/>
            <person name="Reiss B."/>
            <person name="Renner T."/>
            <person name="Rombauts S."/>
            <person name="Rushton P."/>
            <person name="Sanderfoot A."/>
            <person name="Schween G."/>
            <person name="Shiu S.-H."/>
            <person name="Stueber K."/>
            <person name="Theodoulou F.L."/>
            <person name="Tu H."/>
            <person name="Van de Peer Y."/>
            <person name="Verrier P.J."/>
            <person name="Waters E."/>
            <person name="Wood A."/>
            <person name="Yang L."/>
            <person name="Cove D."/>
            <person name="Cuming A."/>
            <person name="Hasebe M."/>
            <person name="Lucas S."/>
            <person name="Mishler D.B."/>
            <person name="Reski R."/>
            <person name="Grigoriev I."/>
            <person name="Quatrano R.S."/>
            <person name="Boore J.L."/>
        </authorList>
    </citation>
    <scope>NUCLEOTIDE SEQUENCE [LARGE SCALE GENOMIC DNA]</scope>
    <source>
        <strain evidence="7 8">cv. Gransden 2004</strain>
    </source>
</reference>
<accession>A9SU57</accession>
<dbReference type="EnsemblPlants" id="Pp3c2_25820V3.2">
    <property type="protein sequence ID" value="Pp3c2_25820V3.2"/>
    <property type="gene ID" value="Pp3c2_25820"/>
</dbReference>
<evidence type="ECO:0000256" key="1">
    <source>
        <dbReference type="ARBA" id="ARBA00022729"/>
    </source>
</evidence>
<dbReference type="SUPFAM" id="SSF50965">
    <property type="entry name" value="Galactose oxidase, central domain"/>
    <property type="match status" value="1"/>
</dbReference>
<dbReference type="PaxDb" id="3218-PP1S119_38V6.1"/>
<evidence type="ECO:0000313" key="8">
    <source>
        <dbReference type="Proteomes" id="UP000006727"/>
    </source>
</evidence>
<evidence type="ECO:0000259" key="3">
    <source>
        <dbReference type="Pfam" id="PF07250"/>
    </source>
</evidence>
<gene>
    <name evidence="7" type="primary">LOC112279109</name>
    <name evidence="5" type="ORF">PHYPA_003198</name>
    <name evidence="6" type="ORF">PHYPA_003199</name>
</gene>
<dbReference type="KEGG" id="ppp:112279107"/>
<dbReference type="AlphaFoldDB" id="A9SU57"/>
<dbReference type="EMBL" id="ABEU02000002">
    <property type="protein sequence ID" value="PNR60406.1"/>
    <property type="molecule type" value="Genomic_DNA"/>
</dbReference>
<evidence type="ECO:0000313" key="5">
    <source>
        <dbReference type="EMBL" id="PNR60405.1"/>
    </source>
</evidence>
<dbReference type="HOGENOM" id="CLU_009630_0_0_1"/>
<dbReference type="EMBL" id="ABEU02000002">
    <property type="protein sequence ID" value="PNR60405.1"/>
    <property type="molecule type" value="Genomic_DNA"/>
</dbReference>
<dbReference type="STRING" id="3218.A9SU57"/>
<dbReference type="InterPro" id="IPR013783">
    <property type="entry name" value="Ig-like_fold"/>
</dbReference>
<dbReference type="Proteomes" id="UP000006727">
    <property type="component" value="Chromosome 2"/>
</dbReference>
<dbReference type="Pfam" id="PF09118">
    <property type="entry name" value="GO-like_E_set"/>
    <property type="match status" value="1"/>
</dbReference>
<evidence type="ECO:0008006" key="9">
    <source>
        <dbReference type="Google" id="ProtNLM"/>
    </source>
</evidence>
<evidence type="ECO:0000256" key="2">
    <source>
        <dbReference type="SAM" id="SignalP"/>
    </source>
</evidence>
<dbReference type="PANTHER" id="PTHR32208:SF98">
    <property type="entry name" value="GLYOXAL OXIDASE N-TERMINAL DOMAIN-CONTAINING PROTEIN"/>
    <property type="match status" value="1"/>
</dbReference>
<feature type="domain" description="Glyoxal oxidase N-terminal" evidence="3">
    <location>
        <begin position="42"/>
        <end position="419"/>
    </location>
</feature>
<dbReference type="OMA" id="AMESTMM"/>
<dbReference type="EnsemblPlants" id="Pp3c2_25820V3.1">
    <property type="protein sequence ID" value="Pp3c2_25820V3.1"/>
    <property type="gene ID" value="Pp3c2_25820"/>
</dbReference>
<dbReference type="EnsemblPlants" id="Pp3c2_25840V3.2">
    <property type="protein sequence ID" value="Pp3c2_25840V3.2"/>
    <property type="gene ID" value="Pp3c2_25840"/>
</dbReference>